<protein>
    <submittedName>
        <fullName evidence="1">Uncharacterized protein</fullName>
    </submittedName>
</protein>
<evidence type="ECO:0000313" key="2">
    <source>
        <dbReference type="Proteomes" id="UP000259610"/>
    </source>
</evidence>
<sequence length="80" mass="8818">MLPIWKLRPTPKRKAPEIRKEIRGLLGAGGRNQRSLRNGSWNAKTSAAGALEVSQVSLVAGACNQRYLRLVERQIPKLAA</sequence>
<gene>
    <name evidence="1" type="ORF">DCG58_09920</name>
</gene>
<accession>A0A3B9GYD2</accession>
<dbReference type="AlphaFoldDB" id="A0A3B9GYD2"/>
<evidence type="ECO:0000313" key="1">
    <source>
        <dbReference type="EMBL" id="HAE27465.1"/>
    </source>
</evidence>
<name>A0A3B9GYD2_9PROT</name>
<organism evidence="1 2">
    <name type="scientific">Hyphomonas adhaerens</name>
    <dbReference type="NCBI Taxonomy" id="81029"/>
    <lineage>
        <taxon>Bacteria</taxon>
        <taxon>Pseudomonadati</taxon>
        <taxon>Pseudomonadota</taxon>
        <taxon>Alphaproteobacteria</taxon>
        <taxon>Hyphomonadales</taxon>
        <taxon>Hyphomonadaceae</taxon>
        <taxon>Hyphomonas</taxon>
    </lineage>
</organism>
<dbReference type="EMBL" id="DMAN01000218">
    <property type="protein sequence ID" value="HAE27465.1"/>
    <property type="molecule type" value="Genomic_DNA"/>
</dbReference>
<reference evidence="1 2" key="1">
    <citation type="journal article" date="2018" name="Nat. Biotechnol.">
        <title>A standardized bacterial taxonomy based on genome phylogeny substantially revises the tree of life.</title>
        <authorList>
            <person name="Parks D.H."/>
            <person name="Chuvochina M."/>
            <person name="Waite D.W."/>
            <person name="Rinke C."/>
            <person name="Skarshewski A."/>
            <person name="Chaumeil P.A."/>
            <person name="Hugenholtz P."/>
        </authorList>
    </citation>
    <scope>NUCLEOTIDE SEQUENCE [LARGE SCALE GENOMIC DNA]</scope>
    <source>
        <strain evidence="1">UBA8733</strain>
    </source>
</reference>
<comment type="caution">
    <text evidence="1">The sequence shown here is derived from an EMBL/GenBank/DDBJ whole genome shotgun (WGS) entry which is preliminary data.</text>
</comment>
<proteinExistence type="predicted"/>
<dbReference type="Proteomes" id="UP000259610">
    <property type="component" value="Unassembled WGS sequence"/>
</dbReference>